<comment type="caution">
    <text evidence="6">The sequence shown here is derived from an EMBL/GenBank/DDBJ whole genome shotgun (WGS) entry which is preliminary data.</text>
</comment>
<comment type="subcellular location">
    <subcellularLocation>
        <location evidence="1">Bacterial flagellum</location>
    </subcellularLocation>
</comment>
<dbReference type="InterPro" id="IPR001029">
    <property type="entry name" value="Flagellin_N"/>
</dbReference>
<accession>A0ABT1L8H2</accession>
<dbReference type="SUPFAM" id="SSF64518">
    <property type="entry name" value="Phase 1 flagellin"/>
    <property type="match status" value="1"/>
</dbReference>
<dbReference type="RefSeq" id="WP_254738162.1">
    <property type="nucleotide sequence ID" value="NZ_JANCLU010000001.1"/>
</dbReference>
<evidence type="ECO:0000256" key="4">
    <source>
        <dbReference type="SAM" id="Coils"/>
    </source>
</evidence>
<dbReference type="Pfam" id="PF00669">
    <property type="entry name" value="Flagellin_N"/>
    <property type="match status" value="1"/>
</dbReference>
<name>A0ABT1L8H2_9HYPH</name>
<gene>
    <name evidence="6" type="ORF">NK718_02215</name>
</gene>
<keyword evidence="4" id="KW-0175">Coiled coil</keyword>
<feature type="coiled-coil region" evidence="4">
    <location>
        <begin position="73"/>
        <end position="100"/>
    </location>
</feature>
<evidence type="ECO:0000256" key="1">
    <source>
        <dbReference type="ARBA" id="ARBA00004365"/>
    </source>
</evidence>
<keyword evidence="7" id="KW-1185">Reference proteome</keyword>
<feature type="domain" description="Flagellin N-terminal" evidence="5">
    <location>
        <begin position="13"/>
        <end position="102"/>
    </location>
</feature>
<evidence type="ECO:0000256" key="2">
    <source>
        <dbReference type="ARBA" id="ARBA00005709"/>
    </source>
</evidence>
<keyword evidence="3" id="KW-0975">Bacterial flagellum</keyword>
<protein>
    <recommendedName>
        <fullName evidence="5">Flagellin N-terminal domain-containing protein</fullName>
    </recommendedName>
</protein>
<evidence type="ECO:0000259" key="5">
    <source>
        <dbReference type="Pfam" id="PF00669"/>
    </source>
</evidence>
<sequence>MPLAISSSMVANLVALTSINDAVSTTQNRLNSGLAVASASDNMAVYFKAKSYNQKADDYNVVNSGITQAIANMDLVDKALENMQSDLKNIKQVVSDAKAKAVTVVKAAIVQGDMSYANVAAAGAAPALKGKIVQDAAGALASRDNAAFFQIGDAFGVTMTDASTGAKTTKYFRAADPATALGLSGDGSNTGLANQGTNLTGTTPNGGGALLFNDLQSLSDQMQRAFGLDNIKMTLTPDNAAAPTNYKLGFALQNTNLSASFFQALDAAVGPAGNTDAGAMFNFEGLFGRQQDAAATTYGTRPTAVGDSITYATGLTGTATPPTGTAYGATVYGAVGGSAAGSDIALQSRLDASILFKQTLYGLANTMKDAYLPGYSNILRGEQMKVNMNDTGDVSQIVQLSKPVDPLNLGFGGYSDSNGNISTTVTGKNFNNDADMATALTQIDAAAKTLRSTQALLAAAKTAMSSRLDFNKSLQTTLASGASSMTAADTTLEAANLATLTNRQSFATNNMAITKQAEQSLIQLLR</sequence>
<comment type="similarity">
    <text evidence="2">Belongs to the bacterial flagellin family.</text>
</comment>
<evidence type="ECO:0000313" key="6">
    <source>
        <dbReference type="EMBL" id="MCP8937318.1"/>
    </source>
</evidence>
<dbReference type="Proteomes" id="UP001205890">
    <property type="component" value="Unassembled WGS sequence"/>
</dbReference>
<proteinExistence type="inferred from homology"/>
<evidence type="ECO:0000313" key="7">
    <source>
        <dbReference type="Proteomes" id="UP001205890"/>
    </source>
</evidence>
<dbReference type="EMBL" id="JANCLU010000001">
    <property type="protein sequence ID" value="MCP8937318.1"/>
    <property type="molecule type" value="Genomic_DNA"/>
</dbReference>
<evidence type="ECO:0000256" key="3">
    <source>
        <dbReference type="ARBA" id="ARBA00023143"/>
    </source>
</evidence>
<organism evidence="6 7">
    <name type="scientific">Alsobacter ponti</name>
    <dbReference type="NCBI Taxonomy" id="2962936"/>
    <lineage>
        <taxon>Bacteria</taxon>
        <taxon>Pseudomonadati</taxon>
        <taxon>Pseudomonadota</taxon>
        <taxon>Alphaproteobacteria</taxon>
        <taxon>Hyphomicrobiales</taxon>
        <taxon>Alsobacteraceae</taxon>
        <taxon>Alsobacter</taxon>
    </lineage>
</organism>
<reference evidence="6 7" key="1">
    <citation type="submission" date="2022-07" db="EMBL/GenBank/DDBJ databases">
        <authorList>
            <person name="Li W.-J."/>
            <person name="Deng Q.-Q."/>
        </authorList>
    </citation>
    <scope>NUCLEOTIDE SEQUENCE [LARGE SCALE GENOMIC DNA]</scope>
    <source>
        <strain evidence="6 7">SYSU M60028</strain>
    </source>
</reference>